<dbReference type="EC" id="4.2.1.130" evidence="1"/>
<evidence type="ECO:0000256" key="1">
    <source>
        <dbReference type="ARBA" id="ARBA00013134"/>
    </source>
</evidence>
<keyword evidence="3" id="KW-0456">Lyase</keyword>
<comment type="catalytic activity">
    <reaction evidence="5">
        <text>methylglyoxal + H2O = (R)-lactate + H(+)</text>
        <dbReference type="Rhea" id="RHEA:27754"/>
        <dbReference type="ChEBI" id="CHEBI:15377"/>
        <dbReference type="ChEBI" id="CHEBI:15378"/>
        <dbReference type="ChEBI" id="CHEBI:16004"/>
        <dbReference type="ChEBI" id="CHEBI:17158"/>
        <dbReference type="EC" id="4.2.1.130"/>
    </reaction>
</comment>
<dbReference type="InterPro" id="IPR050325">
    <property type="entry name" value="Prot/Nucl_acid_deglycase"/>
</dbReference>
<dbReference type="InterPro" id="IPR029062">
    <property type="entry name" value="Class_I_gatase-like"/>
</dbReference>
<accession>A0ABQ0MAU7</accession>
<keyword evidence="2" id="KW-0346">Stress response</keyword>
<evidence type="ECO:0000313" key="8">
    <source>
        <dbReference type="Proteomes" id="UP000815677"/>
    </source>
</evidence>
<dbReference type="Proteomes" id="UP000815677">
    <property type="component" value="Unassembled WGS sequence"/>
</dbReference>
<dbReference type="PANTHER" id="PTHR48094:SF11">
    <property type="entry name" value="GLUTATHIONE-INDEPENDENT GLYOXALASE HSP31-RELATED"/>
    <property type="match status" value="1"/>
</dbReference>
<dbReference type="Pfam" id="PF01965">
    <property type="entry name" value="DJ-1_PfpI"/>
    <property type="match status" value="1"/>
</dbReference>
<evidence type="ECO:0000256" key="5">
    <source>
        <dbReference type="ARBA" id="ARBA00048082"/>
    </source>
</evidence>
<dbReference type="SUPFAM" id="SSF52317">
    <property type="entry name" value="Class I glutamine amidotransferase-like"/>
    <property type="match status" value="1"/>
</dbReference>
<dbReference type="CDD" id="cd03141">
    <property type="entry name" value="GATase1_Hsp31_like"/>
    <property type="match status" value="1"/>
</dbReference>
<keyword evidence="8" id="KW-1185">Reference proteome</keyword>
<evidence type="ECO:0000259" key="6">
    <source>
        <dbReference type="Pfam" id="PF01965"/>
    </source>
</evidence>
<proteinExistence type="inferred from homology"/>
<evidence type="ECO:0000256" key="2">
    <source>
        <dbReference type="ARBA" id="ARBA00023016"/>
    </source>
</evidence>
<name>A0ABQ0MAU7_MYCCL</name>
<reference evidence="7" key="1">
    <citation type="submission" date="2014-09" db="EMBL/GenBank/DDBJ databases">
        <title>Genome sequence of the luminous mushroom Mycena chlorophos for searching fungal bioluminescence genes.</title>
        <authorList>
            <person name="Tanaka Y."/>
            <person name="Kasuga D."/>
            <person name="Oba Y."/>
            <person name="Hase S."/>
            <person name="Sato K."/>
            <person name="Oba Y."/>
            <person name="Sakakibara Y."/>
        </authorList>
    </citation>
    <scope>NUCLEOTIDE SEQUENCE</scope>
</reference>
<protein>
    <recommendedName>
        <fullName evidence="1">D-lactate dehydratase</fullName>
        <ecNumber evidence="1">4.2.1.130</ecNumber>
    </recommendedName>
</protein>
<organism evidence="7 8">
    <name type="scientific">Mycena chlorophos</name>
    <name type="common">Agaric fungus</name>
    <name type="synonym">Agaricus chlorophos</name>
    <dbReference type="NCBI Taxonomy" id="658473"/>
    <lineage>
        <taxon>Eukaryota</taxon>
        <taxon>Fungi</taxon>
        <taxon>Dikarya</taxon>
        <taxon>Basidiomycota</taxon>
        <taxon>Agaricomycotina</taxon>
        <taxon>Agaricomycetes</taxon>
        <taxon>Agaricomycetidae</taxon>
        <taxon>Agaricales</taxon>
        <taxon>Marasmiineae</taxon>
        <taxon>Mycenaceae</taxon>
        <taxon>Mycena</taxon>
    </lineage>
</organism>
<gene>
    <name evidence="7" type="ORF">MCHLO_16632</name>
</gene>
<dbReference type="EMBL" id="DF849951">
    <property type="protein sequence ID" value="GAT60501.1"/>
    <property type="molecule type" value="Genomic_DNA"/>
</dbReference>
<comment type="similarity">
    <text evidence="4">Belongs to the peptidase C56 family. HSP31-like subfamily.</text>
</comment>
<feature type="domain" description="DJ-1/PfpI" evidence="6">
    <location>
        <begin position="92"/>
        <end position="254"/>
    </location>
</feature>
<evidence type="ECO:0000256" key="4">
    <source>
        <dbReference type="ARBA" id="ARBA00038493"/>
    </source>
</evidence>
<dbReference type="PANTHER" id="PTHR48094">
    <property type="entry name" value="PROTEIN/NUCLEIC ACID DEGLYCASE DJ-1-RELATED"/>
    <property type="match status" value="1"/>
</dbReference>
<dbReference type="InterPro" id="IPR002818">
    <property type="entry name" value="DJ-1/PfpI"/>
</dbReference>
<sequence>MLPRLRLAEAADFKPQSMRKRTLTLKSEEAANSMPSVLFIFTNAAVTLTGKATGYYIPEAAHPYYVLSPHCSVDFASPKGNEIPLDPLSVTLFQEDAECIKWLSDETVKAKLASAKKLSEVDISEYDAIFYPGGHGPAIDLSTNEDNIAFATKFYATGKVTAAVCHGPAALVAVKDPEGKSIYAGKRATAFTDKEEEMFGTVKDVPFLLENRMRTLGAKFEASEPRAAHVAVDGNLITGQNPASAEGVAKAILKALSS</sequence>
<evidence type="ECO:0000313" key="7">
    <source>
        <dbReference type="EMBL" id="GAT60501.1"/>
    </source>
</evidence>
<dbReference type="Gene3D" id="3.40.50.880">
    <property type="match status" value="1"/>
</dbReference>
<evidence type="ECO:0000256" key="3">
    <source>
        <dbReference type="ARBA" id="ARBA00023239"/>
    </source>
</evidence>